<dbReference type="Gene3D" id="3.30.565.10">
    <property type="entry name" value="Histidine kinase-like ATPase, C-terminal domain"/>
    <property type="match status" value="1"/>
</dbReference>
<dbReference type="InterPro" id="IPR000700">
    <property type="entry name" value="PAS-assoc_C"/>
</dbReference>
<dbReference type="InterPro" id="IPR000014">
    <property type="entry name" value="PAS"/>
</dbReference>
<proteinExistence type="predicted"/>
<dbReference type="SUPFAM" id="SSF47384">
    <property type="entry name" value="Homodimeric domain of signal transducing histidine kinase"/>
    <property type="match status" value="1"/>
</dbReference>
<dbReference type="Gene3D" id="3.30.450.20">
    <property type="entry name" value="PAS domain"/>
    <property type="match status" value="2"/>
</dbReference>
<keyword evidence="3" id="KW-0597">Phosphoprotein</keyword>
<dbReference type="CDD" id="cd00082">
    <property type="entry name" value="HisKA"/>
    <property type="match status" value="1"/>
</dbReference>
<dbReference type="SMART" id="SM00388">
    <property type="entry name" value="HisKA"/>
    <property type="match status" value="1"/>
</dbReference>
<reference evidence="9 10" key="1">
    <citation type="submission" date="2018-04" db="EMBL/GenBank/DDBJ databases">
        <title>The genome sequence of Caulobacter sp. 744.</title>
        <authorList>
            <person name="Gao J."/>
            <person name="Sun J."/>
        </authorList>
    </citation>
    <scope>NUCLEOTIDE SEQUENCE [LARGE SCALE GENOMIC DNA]</scope>
    <source>
        <strain evidence="9 10">774</strain>
    </source>
</reference>
<keyword evidence="6" id="KW-0902">Two-component regulatory system</keyword>
<keyword evidence="5" id="KW-0418">Kinase</keyword>
<evidence type="ECO:0000256" key="2">
    <source>
        <dbReference type="ARBA" id="ARBA00012438"/>
    </source>
</evidence>
<feature type="domain" description="PAC" evidence="8">
    <location>
        <begin position="80"/>
        <end position="135"/>
    </location>
</feature>
<dbReference type="GO" id="GO:0000155">
    <property type="term" value="F:phosphorelay sensor kinase activity"/>
    <property type="evidence" value="ECO:0007669"/>
    <property type="project" value="InterPro"/>
</dbReference>
<evidence type="ECO:0000313" key="9">
    <source>
        <dbReference type="EMBL" id="PVM83366.1"/>
    </source>
</evidence>
<dbReference type="InterPro" id="IPR005467">
    <property type="entry name" value="His_kinase_dom"/>
</dbReference>
<name>A0A2T9JI93_9CAUL</name>
<accession>A0A2T9JI93</accession>
<evidence type="ECO:0000256" key="3">
    <source>
        <dbReference type="ARBA" id="ARBA00022553"/>
    </source>
</evidence>
<dbReference type="InterPro" id="IPR036890">
    <property type="entry name" value="HATPase_C_sf"/>
</dbReference>
<protein>
    <recommendedName>
        <fullName evidence="2">histidine kinase</fullName>
        <ecNumber evidence="2">2.7.13.3</ecNumber>
    </recommendedName>
</protein>
<keyword evidence="4" id="KW-0808">Transferase</keyword>
<dbReference type="SUPFAM" id="SSF55785">
    <property type="entry name" value="PYP-like sensor domain (PAS domain)"/>
    <property type="match status" value="2"/>
</dbReference>
<dbReference type="Pfam" id="PF08448">
    <property type="entry name" value="PAS_4"/>
    <property type="match status" value="1"/>
</dbReference>
<dbReference type="EMBL" id="QDKQ01000069">
    <property type="protein sequence ID" value="PVM83366.1"/>
    <property type="molecule type" value="Genomic_DNA"/>
</dbReference>
<dbReference type="NCBIfam" id="TIGR00229">
    <property type="entry name" value="sensory_box"/>
    <property type="match status" value="1"/>
</dbReference>
<evidence type="ECO:0000259" key="8">
    <source>
        <dbReference type="PROSITE" id="PS50113"/>
    </source>
</evidence>
<dbReference type="EC" id="2.7.13.3" evidence="2"/>
<keyword evidence="10" id="KW-1185">Reference proteome</keyword>
<sequence length="567" mass="59646">MAIHFHGLDVGGLGNLVAVLEASPDCVKILDLDGRIHAINGAGCELLDQPSAALEGRLWCEFLPPDVRAAATAAVAGASQGATLRLSTPCETPGGRRHCDLTVSPLRDPAGTVVAVLAVTRDVTDLVEGRLAAEQSARDMARQSAALRAAGLVAKLGAWEIDYERGEIFWSDEIWTLMGLTPRKLDLDGAAAVFTGASREQLRAAMQACRASGEAFALDLPVTRADQSILWVRLFGERDLHADILRGAVQDITAQRQAEADLVAARDAAQAATAAQSAFLANVSHEIRTPLHGILGMAQVMEAESPTPLQRQRLTVIRQSGETLMALLNDILDLSKIEAGRLELRERVFDLEAALGAACAPFTYLAAQRDLTLDIVVDPDVRGAWLGDELRLRQVIANLVSNAVKFTKAGGVTVSARHTADGLCVEVSDTGVGIYPGDVRALFDKFSQGRASGGAGGGTGLGLAISQELTRLMGGEVSVRSVLGEGSTFAVCAPLQRAATPGGAKAPAAATQPSAPVEPLRVLAAEDNPTNQLILRSMLAPLEVELFWSGTAPRRLSASRSSLSTSC</sequence>
<dbReference type="InterPro" id="IPR035965">
    <property type="entry name" value="PAS-like_dom_sf"/>
</dbReference>
<dbReference type="AlphaFoldDB" id="A0A2T9JI93"/>
<dbReference type="InterPro" id="IPR004358">
    <property type="entry name" value="Sig_transdc_His_kin-like_C"/>
</dbReference>
<comment type="catalytic activity">
    <reaction evidence="1">
        <text>ATP + protein L-histidine = ADP + protein N-phospho-L-histidine.</text>
        <dbReference type="EC" id="2.7.13.3"/>
    </reaction>
</comment>
<dbReference type="PRINTS" id="PR00344">
    <property type="entry name" value="BCTRLSENSOR"/>
</dbReference>
<dbReference type="SUPFAM" id="SSF55874">
    <property type="entry name" value="ATPase domain of HSP90 chaperone/DNA topoisomerase II/histidine kinase"/>
    <property type="match status" value="1"/>
</dbReference>
<evidence type="ECO:0000256" key="4">
    <source>
        <dbReference type="ARBA" id="ARBA00022679"/>
    </source>
</evidence>
<dbReference type="PROSITE" id="PS50109">
    <property type="entry name" value="HIS_KIN"/>
    <property type="match status" value="1"/>
</dbReference>
<evidence type="ECO:0000313" key="10">
    <source>
        <dbReference type="Proteomes" id="UP000245073"/>
    </source>
</evidence>
<dbReference type="FunFam" id="3.30.565.10:FF:000010">
    <property type="entry name" value="Sensor histidine kinase RcsC"/>
    <property type="match status" value="1"/>
</dbReference>
<dbReference type="SMART" id="SM00387">
    <property type="entry name" value="HATPase_c"/>
    <property type="match status" value="1"/>
</dbReference>
<dbReference type="InterPro" id="IPR003594">
    <property type="entry name" value="HATPase_dom"/>
</dbReference>
<dbReference type="InterPro" id="IPR003661">
    <property type="entry name" value="HisK_dim/P_dom"/>
</dbReference>
<gene>
    <name evidence="9" type="ORF">DDF67_20710</name>
</gene>
<feature type="domain" description="Histidine kinase" evidence="7">
    <location>
        <begin position="282"/>
        <end position="497"/>
    </location>
</feature>
<dbReference type="InterPro" id="IPR013656">
    <property type="entry name" value="PAS_4"/>
</dbReference>
<dbReference type="CDD" id="cd00130">
    <property type="entry name" value="PAS"/>
    <property type="match status" value="1"/>
</dbReference>
<dbReference type="InterPro" id="IPR036097">
    <property type="entry name" value="HisK_dim/P_sf"/>
</dbReference>
<dbReference type="SMART" id="SM00091">
    <property type="entry name" value="PAS"/>
    <property type="match status" value="2"/>
</dbReference>
<dbReference type="Pfam" id="PF00512">
    <property type="entry name" value="HisKA"/>
    <property type="match status" value="1"/>
</dbReference>
<dbReference type="PROSITE" id="PS50113">
    <property type="entry name" value="PAC"/>
    <property type="match status" value="1"/>
</dbReference>
<evidence type="ECO:0000256" key="5">
    <source>
        <dbReference type="ARBA" id="ARBA00022777"/>
    </source>
</evidence>
<dbReference type="Pfam" id="PF02518">
    <property type="entry name" value="HATPase_c"/>
    <property type="match status" value="1"/>
</dbReference>
<evidence type="ECO:0000256" key="1">
    <source>
        <dbReference type="ARBA" id="ARBA00000085"/>
    </source>
</evidence>
<dbReference type="Proteomes" id="UP000245073">
    <property type="component" value="Unassembled WGS sequence"/>
</dbReference>
<dbReference type="OrthoDB" id="7178349at2"/>
<dbReference type="Gene3D" id="1.10.287.130">
    <property type="match status" value="1"/>
</dbReference>
<evidence type="ECO:0000259" key="7">
    <source>
        <dbReference type="PROSITE" id="PS50109"/>
    </source>
</evidence>
<dbReference type="RefSeq" id="WP_109102717.1">
    <property type="nucleotide sequence ID" value="NZ_QDKQ01000069.1"/>
</dbReference>
<evidence type="ECO:0000256" key="6">
    <source>
        <dbReference type="ARBA" id="ARBA00023012"/>
    </source>
</evidence>
<organism evidence="9 10">
    <name type="scientific">Caulobacter endophyticus</name>
    <dbReference type="NCBI Taxonomy" id="2172652"/>
    <lineage>
        <taxon>Bacteria</taxon>
        <taxon>Pseudomonadati</taxon>
        <taxon>Pseudomonadota</taxon>
        <taxon>Alphaproteobacteria</taxon>
        <taxon>Caulobacterales</taxon>
        <taxon>Caulobacteraceae</taxon>
        <taxon>Caulobacter</taxon>
    </lineage>
</organism>
<dbReference type="PANTHER" id="PTHR43047">
    <property type="entry name" value="TWO-COMPONENT HISTIDINE PROTEIN KINASE"/>
    <property type="match status" value="1"/>
</dbReference>
<comment type="caution">
    <text evidence="9">The sequence shown here is derived from an EMBL/GenBank/DDBJ whole genome shotgun (WGS) entry which is preliminary data.</text>
</comment>